<organism evidence="4 5">
    <name type="scientific">Cyanoderma ruficeps</name>
    <name type="common">rufous-capped babbler</name>
    <dbReference type="NCBI Taxonomy" id="181631"/>
    <lineage>
        <taxon>Eukaryota</taxon>
        <taxon>Metazoa</taxon>
        <taxon>Chordata</taxon>
        <taxon>Craniata</taxon>
        <taxon>Vertebrata</taxon>
        <taxon>Euteleostomi</taxon>
        <taxon>Archelosauria</taxon>
        <taxon>Archosauria</taxon>
        <taxon>Dinosauria</taxon>
        <taxon>Saurischia</taxon>
        <taxon>Theropoda</taxon>
        <taxon>Coelurosauria</taxon>
        <taxon>Aves</taxon>
        <taxon>Neognathae</taxon>
        <taxon>Neoaves</taxon>
        <taxon>Telluraves</taxon>
        <taxon>Australaves</taxon>
        <taxon>Passeriformes</taxon>
        <taxon>Sylvioidea</taxon>
        <taxon>Timaliidae</taxon>
        <taxon>Cyanoderma</taxon>
    </lineage>
</organism>
<dbReference type="GO" id="GO:0005886">
    <property type="term" value="C:plasma membrane"/>
    <property type="evidence" value="ECO:0007669"/>
    <property type="project" value="InterPro"/>
</dbReference>
<keyword evidence="5" id="KW-1185">Reference proteome</keyword>
<dbReference type="Ensembl" id="ENSCRFT00000003368.1">
    <property type="protein sequence ID" value="ENSCRFP00000003239.1"/>
    <property type="gene ID" value="ENSCRFG00000002648.1"/>
</dbReference>
<dbReference type="SUPFAM" id="SSF56436">
    <property type="entry name" value="C-type lectin-like"/>
    <property type="match status" value="1"/>
</dbReference>
<dbReference type="Gene3D" id="3.10.100.10">
    <property type="entry name" value="Mannose-Binding Protein A, subunit A"/>
    <property type="match status" value="1"/>
</dbReference>
<name>A0A8C3P179_9PASS</name>
<feature type="coiled-coil region" evidence="1">
    <location>
        <begin position="117"/>
        <end position="200"/>
    </location>
</feature>
<protein>
    <recommendedName>
        <fullName evidence="3">Autophagy-related protein 16 domain-containing protein</fullName>
    </recommendedName>
</protein>
<dbReference type="PANTHER" id="PTHR15028">
    <property type="entry name" value="CD72-RELATED"/>
    <property type="match status" value="1"/>
</dbReference>
<dbReference type="InterPro" id="IPR039689">
    <property type="entry name" value="CD72"/>
</dbReference>
<evidence type="ECO:0000313" key="5">
    <source>
        <dbReference type="Proteomes" id="UP000694396"/>
    </source>
</evidence>
<dbReference type="PANTHER" id="PTHR15028:SF6">
    <property type="entry name" value="B-CELL DIFFERENTIATION ANTIGEN CD72"/>
    <property type="match status" value="1"/>
</dbReference>
<dbReference type="InterPro" id="IPR016187">
    <property type="entry name" value="CTDL_fold"/>
</dbReference>
<keyword evidence="1" id="KW-0175">Coiled coil</keyword>
<evidence type="ECO:0000256" key="2">
    <source>
        <dbReference type="SAM" id="MobiDB-lite"/>
    </source>
</evidence>
<dbReference type="AlphaFoldDB" id="A0A8C3P179"/>
<reference evidence="4" key="1">
    <citation type="submission" date="2025-08" db="UniProtKB">
        <authorList>
            <consortium name="Ensembl"/>
        </authorList>
    </citation>
    <scope>IDENTIFICATION</scope>
</reference>
<evidence type="ECO:0000313" key="4">
    <source>
        <dbReference type="Ensembl" id="ENSCRFP00000003239.1"/>
    </source>
</evidence>
<dbReference type="GO" id="GO:0004888">
    <property type="term" value="F:transmembrane signaling receptor activity"/>
    <property type="evidence" value="ECO:0007669"/>
    <property type="project" value="InterPro"/>
</dbReference>
<proteinExistence type="predicted"/>
<evidence type="ECO:0000259" key="3">
    <source>
        <dbReference type="Pfam" id="PF08614"/>
    </source>
</evidence>
<feature type="region of interest" description="Disordered" evidence="2">
    <location>
        <begin position="12"/>
        <end position="101"/>
    </location>
</feature>
<reference evidence="4" key="2">
    <citation type="submission" date="2025-09" db="UniProtKB">
        <authorList>
            <consortium name="Ensembl"/>
        </authorList>
    </citation>
    <scope>IDENTIFICATION</scope>
</reference>
<dbReference type="InterPro" id="IPR013923">
    <property type="entry name" value="Autophagy-rel_prot_16_dom"/>
</dbReference>
<dbReference type="Proteomes" id="UP000694396">
    <property type="component" value="Unplaced"/>
</dbReference>
<dbReference type="InterPro" id="IPR016186">
    <property type="entry name" value="C-type_lectin-like/link_sf"/>
</dbReference>
<accession>A0A8C3P179</accession>
<dbReference type="Pfam" id="PF08614">
    <property type="entry name" value="ATG16"/>
    <property type="match status" value="1"/>
</dbReference>
<feature type="domain" description="Autophagy-related protein 16" evidence="3">
    <location>
        <begin position="93"/>
        <end position="204"/>
    </location>
</feature>
<sequence>MAQNVVYADLKFAAGPSSTVPDDDDSPYENVPLGPATAEPSPGGIPAAAAAAGTPRLRVASIPFPLASPGQSPPAARYSYPTLPSKSHAPGRAPCPCLSSPTLPPDWQVSRSMQDTSREHKAEQGRLSQELRALEQSLEQTQLELARAREQLQRAWQDGNITQVQLKSRNAELGNTQKELAVLQEEMQMVQARLNASESTVSSLRACMNSDCCPRGWVLFRSKCLYISVTKKTWLESYQDCYAKSAQLLAQDIRPTLTVPVRSRGAVVPQEGGAGQSPVQSAPIFFVTPRLPAVQDLSFAYFWSWGDDTLMSSTCPFWGDL</sequence>
<evidence type="ECO:0000256" key="1">
    <source>
        <dbReference type="SAM" id="Coils"/>
    </source>
</evidence>